<comment type="caution">
    <text evidence="1">The sequence shown here is derived from an EMBL/GenBank/DDBJ whole genome shotgun (WGS) entry which is preliminary data.</text>
</comment>
<accession>A0A4R2HVF7</accession>
<keyword evidence="2" id="KW-1185">Reference proteome</keyword>
<sequence>MSGDFLHELEHEVQADLSMVESSHPTEAAALPPSEWTVDPADVEREEIGLRSLLGAVEALEGDADS</sequence>
<name>A0A4R2HVF7_9ACTN</name>
<evidence type="ECO:0000313" key="1">
    <source>
        <dbReference type="EMBL" id="TCO35414.1"/>
    </source>
</evidence>
<evidence type="ECO:0000313" key="2">
    <source>
        <dbReference type="Proteomes" id="UP000294508"/>
    </source>
</evidence>
<dbReference type="Proteomes" id="UP000294508">
    <property type="component" value="Unassembled WGS sequence"/>
</dbReference>
<proteinExistence type="predicted"/>
<reference evidence="1 2" key="1">
    <citation type="journal article" date="2015" name="Stand. Genomic Sci.">
        <title>Genomic Encyclopedia of Bacterial and Archaeal Type Strains, Phase III: the genomes of soil and plant-associated and newly described type strains.</title>
        <authorList>
            <person name="Whitman W.B."/>
            <person name="Woyke T."/>
            <person name="Klenk H.P."/>
            <person name="Zhou Y."/>
            <person name="Lilburn T.G."/>
            <person name="Beck B.J."/>
            <person name="De Vos P."/>
            <person name="Vandamme P."/>
            <person name="Eisen J.A."/>
            <person name="Garrity G."/>
            <person name="Hugenholtz P."/>
            <person name="Kyrpides N.C."/>
        </authorList>
    </citation>
    <scope>NUCLEOTIDE SEQUENCE [LARGE SCALE GENOMIC DNA]</scope>
    <source>
        <strain evidence="1 2">VKM Ac-2572</strain>
    </source>
</reference>
<protein>
    <submittedName>
        <fullName evidence="1">Uncharacterized protein</fullName>
    </submittedName>
</protein>
<dbReference type="EMBL" id="SLWN01000001">
    <property type="protein sequence ID" value="TCO35414.1"/>
    <property type="molecule type" value="Genomic_DNA"/>
</dbReference>
<organism evidence="1 2">
    <name type="scientific">Kribbella steppae</name>
    <dbReference type="NCBI Taxonomy" id="2512223"/>
    <lineage>
        <taxon>Bacteria</taxon>
        <taxon>Bacillati</taxon>
        <taxon>Actinomycetota</taxon>
        <taxon>Actinomycetes</taxon>
        <taxon>Propionibacteriales</taxon>
        <taxon>Kribbellaceae</taxon>
        <taxon>Kribbella</taxon>
    </lineage>
</organism>
<gene>
    <name evidence="1" type="ORF">EV652_101294</name>
</gene>
<dbReference type="AlphaFoldDB" id="A0A4R2HVF7"/>
<dbReference type="RefSeq" id="WP_132207111.1">
    <property type="nucleotide sequence ID" value="NZ_SLWN01000001.1"/>
</dbReference>
<dbReference type="OrthoDB" id="3392539at2"/>